<dbReference type="Gene3D" id="3.40.630.30">
    <property type="match status" value="1"/>
</dbReference>
<dbReference type="OrthoDB" id="2989563at2"/>
<dbReference type="EMBL" id="RIAR02000001">
    <property type="protein sequence ID" value="NSL87333.1"/>
    <property type="molecule type" value="Genomic_DNA"/>
</dbReference>
<reference evidence="2" key="1">
    <citation type="submission" date="2020-05" db="EMBL/GenBank/DDBJ databases">
        <title>Chitinophaga laudate sp. nov., isolated from a tropical peat swamp.</title>
        <authorList>
            <person name="Goh C.B.S."/>
            <person name="Lee M.S."/>
            <person name="Parimannan S."/>
            <person name="Pasbakhsh P."/>
            <person name="Yule C.M."/>
            <person name="Rajandas H."/>
            <person name="Loke S."/>
            <person name="Croft L."/>
            <person name="Tan J.B.L."/>
        </authorList>
    </citation>
    <scope>NUCLEOTIDE SEQUENCE</scope>
    <source>
        <strain evidence="2">Mgbs1</strain>
    </source>
</reference>
<dbReference type="AlphaFoldDB" id="A0A433WI95"/>
<evidence type="ECO:0000313" key="3">
    <source>
        <dbReference type="Proteomes" id="UP000281028"/>
    </source>
</evidence>
<dbReference type="InterPro" id="IPR016181">
    <property type="entry name" value="Acyl_CoA_acyltransferase"/>
</dbReference>
<dbReference type="GO" id="GO:0016410">
    <property type="term" value="F:N-acyltransferase activity"/>
    <property type="evidence" value="ECO:0007669"/>
    <property type="project" value="TreeGrafter"/>
</dbReference>
<keyword evidence="3" id="KW-1185">Reference proteome</keyword>
<dbReference type="PANTHER" id="PTHR31438:SF1">
    <property type="entry name" value="LYSINE N-ACYLTRANSFERASE C17G9.06C-RELATED"/>
    <property type="match status" value="1"/>
</dbReference>
<organism evidence="2 3">
    <name type="scientific">Chitinophaga solisilvae</name>
    <dbReference type="NCBI Taxonomy" id="1233460"/>
    <lineage>
        <taxon>Bacteria</taxon>
        <taxon>Pseudomonadati</taxon>
        <taxon>Bacteroidota</taxon>
        <taxon>Chitinophagia</taxon>
        <taxon>Chitinophagales</taxon>
        <taxon>Chitinophagaceae</taxon>
        <taxon>Chitinophaga</taxon>
    </lineage>
</organism>
<dbReference type="Proteomes" id="UP000281028">
    <property type="component" value="Unassembled WGS sequence"/>
</dbReference>
<gene>
    <name evidence="2" type="ORF">ECE50_010860</name>
</gene>
<dbReference type="PANTHER" id="PTHR31438">
    <property type="entry name" value="LYSINE N-ACYLTRANSFERASE C17G9.06C-RELATED"/>
    <property type="match status" value="1"/>
</dbReference>
<dbReference type="SMART" id="SM01006">
    <property type="entry name" value="AlcB"/>
    <property type="match status" value="1"/>
</dbReference>
<accession>A0A433WI95</accession>
<proteinExistence type="predicted"/>
<evidence type="ECO:0000313" key="2">
    <source>
        <dbReference type="EMBL" id="NSL87333.1"/>
    </source>
</evidence>
<dbReference type="GO" id="GO:0019290">
    <property type="term" value="P:siderophore biosynthetic process"/>
    <property type="evidence" value="ECO:0007669"/>
    <property type="project" value="InterPro"/>
</dbReference>
<dbReference type="InterPro" id="IPR019432">
    <property type="entry name" value="Acyltransferase_MbtK/IucB-like"/>
</dbReference>
<comment type="pathway">
    <text evidence="1">Siderophore biosynthesis.</text>
</comment>
<dbReference type="Pfam" id="PF13523">
    <property type="entry name" value="Acetyltransf_8"/>
    <property type="match status" value="1"/>
</dbReference>
<name>A0A433WI95_9BACT</name>
<comment type="caution">
    <text evidence="2">The sequence shown here is derived from an EMBL/GenBank/DDBJ whole genome shotgun (WGS) entry which is preliminary data.</text>
</comment>
<protein>
    <submittedName>
        <fullName evidence="2">Acetyltransferase</fullName>
    </submittedName>
</protein>
<dbReference type="SUPFAM" id="SSF55729">
    <property type="entry name" value="Acyl-CoA N-acyltransferases (Nat)"/>
    <property type="match status" value="1"/>
</dbReference>
<sequence length="206" mass="23824">MRTLKSPIARSSICQPVTGNTPEPAFFFKEFPAKGFTVSLRPLCLATDLPLIHHWVNLPYARRFWQMNMSREQLTDIYTRIQSGDIATSYLCLLNDHPVSQIEIYQAQYDEISRCYEAQPGDYGIHLLMAPKRSTISGLTISVFTACLEFMFSFPEIRRIIGEPDIENERANRLVQKAGFVWQQAVTMSYKRANLYYCTRETLQHI</sequence>
<evidence type="ECO:0000256" key="1">
    <source>
        <dbReference type="ARBA" id="ARBA00004924"/>
    </source>
</evidence>